<feature type="region of interest" description="Disordered" evidence="1">
    <location>
        <begin position="1"/>
        <end position="170"/>
    </location>
</feature>
<evidence type="ECO:0000256" key="1">
    <source>
        <dbReference type="SAM" id="MobiDB-lite"/>
    </source>
</evidence>
<name>A0AAV7MPW2_PLEWA</name>
<gene>
    <name evidence="2" type="ORF">NDU88_003205</name>
</gene>
<feature type="compositionally biased region" description="Basic and acidic residues" evidence="1">
    <location>
        <begin position="84"/>
        <end position="110"/>
    </location>
</feature>
<evidence type="ECO:0000313" key="2">
    <source>
        <dbReference type="EMBL" id="KAJ1105801.1"/>
    </source>
</evidence>
<keyword evidence="3" id="KW-1185">Reference proteome</keyword>
<organism evidence="2 3">
    <name type="scientific">Pleurodeles waltl</name>
    <name type="common">Iberian ribbed newt</name>
    <dbReference type="NCBI Taxonomy" id="8319"/>
    <lineage>
        <taxon>Eukaryota</taxon>
        <taxon>Metazoa</taxon>
        <taxon>Chordata</taxon>
        <taxon>Craniata</taxon>
        <taxon>Vertebrata</taxon>
        <taxon>Euteleostomi</taxon>
        <taxon>Amphibia</taxon>
        <taxon>Batrachia</taxon>
        <taxon>Caudata</taxon>
        <taxon>Salamandroidea</taxon>
        <taxon>Salamandridae</taxon>
        <taxon>Pleurodelinae</taxon>
        <taxon>Pleurodeles</taxon>
    </lineage>
</organism>
<dbReference type="Proteomes" id="UP001066276">
    <property type="component" value="Chromosome 9"/>
</dbReference>
<protein>
    <submittedName>
        <fullName evidence="2">Uncharacterized protein</fullName>
    </submittedName>
</protein>
<proteinExistence type="predicted"/>
<accession>A0AAV7MPW2</accession>
<comment type="caution">
    <text evidence="2">The sequence shown here is derived from an EMBL/GenBank/DDBJ whole genome shotgun (WGS) entry which is preliminary data.</text>
</comment>
<dbReference type="EMBL" id="JANPWB010000013">
    <property type="protein sequence ID" value="KAJ1105801.1"/>
    <property type="molecule type" value="Genomic_DNA"/>
</dbReference>
<evidence type="ECO:0000313" key="3">
    <source>
        <dbReference type="Proteomes" id="UP001066276"/>
    </source>
</evidence>
<dbReference type="AlphaFoldDB" id="A0AAV7MPW2"/>
<sequence length="206" mass="22244">MGAGDVCGAGAEARPRGREMAAPWRLEPPMKEKKNTSERRVRSQPHGAVRAGGPLLSGADRPYELNNKGARRDDGVASGHRSRPGREEILKEPRRGQKTEPRGRSPDTRVKRPNAAGDRPPPPLEARKQLLLPLPPPEARRQQDEKKKKGATTWTEEKQPRGAVQLGGSPSPRAIALVTIGLPRRFSCAAWAGARRHALGGVGGGI</sequence>
<reference evidence="2" key="1">
    <citation type="journal article" date="2022" name="bioRxiv">
        <title>Sequencing and chromosome-scale assembly of the giantPleurodeles waltlgenome.</title>
        <authorList>
            <person name="Brown T."/>
            <person name="Elewa A."/>
            <person name="Iarovenko S."/>
            <person name="Subramanian E."/>
            <person name="Araus A.J."/>
            <person name="Petzold A."/>
            <person name="Susuki M."/>
            <person name="Suzuki K.-i.T."/>
            <person name="Hayashi T."/>
            <person name="Toyoda A."/>
            <person name="Oliveira C."/>
            <person name="Osipova E."/>
            <person name="Leigh N.D."/>
            <person name="Simon A."/>
            <person name="Yun M.H."/>
        </authorList>
    </citation>
    <scope>NUCLEOTIDE SEQUENCE</scope>
    <source>
        <strain evidence="2">20211129_DDA</strain>
        <tissue evidence="2">Liver</tissue>
    </source>
</reference>
<feature type="compositionally biased region" description="Basic and acidic residues" evidence="1">
    <location>
        <begin position="138"/>
        <end position="147"/>
    </location>
</feature>
<feature type="compositionally biased region" description="Basic and acidic residues" evidence="1">
    <location>
        <begin position="28"/>
        <end position="41"/>
    </location>
</feature>